<evidence type="ECO:0000256" key="2">
    <source>
        <dbReference type="ARBA" id="ARBA00004746"/>
    </source>
</evidence>
<dbReference type="PANTHER" id="PTHR13693">
    <property type="entry name" value="CLASS II AMINOTRANSFERASE/8-AMINO-7-OXONONANOATE SYNTHASE"/>
    <property type="match status" value="1"/>
</dbReference>
<reference evidence="14 15" key="1">
    <citation type="journal article" date="2011" name="J. Bacteriol.">
        <title>Genome sequence of 'Pedosphaera parvula' Ellin514, an aerobic Verrucomicrobial isolate from pasture soil.</title>
        <authorList>
            <person name="Kant R."/>
            <person name="van Passel M.W."/>
            <person name="Sangwan P."/>
            <person name="Palva A."/>
            <person name="Lucas S."/>
            <person name="Copeland A."/>
            <person name="Lapidus A."/>
            <person name="Glavina Del Rio T."/>
            <person name="Dalin E."/>
            <person name="Tice H."/>
            <person name="Bruce D."/>
            <person name="Goodwin L."/>
            <person name="Pitluck S."/>
            <person name="Chertkov O."/>
            <person name="Larimer F.W."/>
            <person name="Land M.L."/>
            <person name="Hauser L."/>
            <person name="Brettin T.S."/>
            <person name="Detter J.C."/>
            <person name="Han S."/>
            <person name="de Vos W.M."/>
            <person name="Janssen P.H."/>
            <person name="Smidt H."/>
        </authorList>
    </citation>
    <scope>NUCLEOTIDE SEQUENCE [LARGE SCALE GENOMIC DNA]</scope>
    <source>
        <strain evidence="14 15">Ellin514</strain>
    </source>
</reference>
<comment type="pathway">
    <text evidence="2">Cofactor biosynthesis; biotin biosynthesis.</text>
</comment>
<dbReference type="GO" id="GO:0008483">
    <property type="term" value="F:transaminase activity"/>
    <property type="evidence" value="ECO:0007669"/>
    <property type="project" value="UniProtKB-KW"/>
</dbReference>
<evidence type="ECO:0000313" key="15">
    <source>
        <dbReference type="Proteomes" id="UP000003688"/>
    </source>
</evidence>
<sequence>MTTVPPPLQQVDRTYVRFKNRKLSYFAGCDYFRLASHPEVLKAVQQGVVNYGLNVSASRLTTGNHEVYGRLEKALAQFFAAESALLASNGYAPTLMVGQACTGQYSHALIDERAHGCLVDAAKLLDCPVIKFKHRNPEDLGRIFQRLGKIKPIVMTDGMFSHDGSIAPVKDYLQFIPAEGVLLIDDAHAAGVLGKMGRGTPEFAGVSRKQIIQTTTLSKAFGVYGGAVLGPVSLKETIIDKSRLFVGNTPLPLPLAHAATVSVKLLKTDKTLRQRLNANTEYLKTKVRDAGYDIVNTPSPVVPIIPQNALAAGRLKSNLLKAGIHPPFIKYPGGPESGYFRFVVSSEHTERQLNNLIDVLASSLCQR</sequence>
<comment type="subunit">
    <text evidence="4">Homodimer.</text>
</comment>
<comment type="cofactor">
    <cofactor evidence="1 12">
        <name>pyridoxal 5'-phosphate</name>
        <dbReference type="ChEBI" id="CHEBI:597326"/>
    </cofactor>
</comment>
<evidence type="ECO:0000256" key="12">
    <source>
        <dbReference type="RuleBase" id="RU003693"/>
    </source>
</evidence>
<dbReference type="InterPro" id="IPR001917">
    <property type="entry name" value="Aminotrans_II_pyridoxalP_BS"/>
</dbReference>
<evidence type="ECO:0000256" key="5">
    <source>
        <dbReference type="ARBA" id="ARBA00013187"/>
    </source>
</evidence>
<comment type="caution">
    <text evidence="14">The sequence shown here is derived from an EMBL/GenBank/DDBJ whole genome shotgun (WGS) entry which is preliminary data.</text>
</comment>
<evidence type="ECO:0000259" key="13">
    <source>
        <dbReference type="Pfam" id="PF00155"/>
    </source>
</evidence>
<keyword evidence="6 14" id="KW-0808">Transferase</keyword>
<evidence type="ECO:0000256" key="1">
    <source>
        <dbReference type="ARBA" id="ARBA00001933"/>
    </source>
</evidence>
<evidence type="ECO:0000256" key="10">
    <source>
        <dbReference type="ARBA" id="ARBA00033381"/>
    </source>
</evidence>
<comment type="catalytic activity">
    <reaction evidence="11">
        <text>6-carboxyhexanoyl-[ACP] + L-alanine + H(+) = (8S)-8-amino-7-oxononanoate + holo-[ACP] + CO2</text>
        <dbReference type="Rhea" id="RHEA:42288"/>
        <dbReference type="Rhea" id="RHEA-COMP:9685"/>
        <dbReference type="Rhea" id="RHEA-COMP:9955"/>
        <dbReference type="ChEBI" id="CHEBI:15378"/>
        <dbReference type="ChEBI" id="CHEBI:16526"/>
        <dbReference type="ChEBI" id="CHEBI:57972"/>
        <dbReference type="ChEBI" id="CHEBI:64479"/>
        <dbReference type="ChEBI" id="CHEBI:78846"/>
        <dbReference type="ChEBI" id="CHEBI:149468"/>
        <dbReference type="EC" id="2.3.1.47"/>
    </reaction>
</comment>
<dbReference type="EMBL" id="ABOX02000012">
    <property type="protein sequence ID" value="EEF61053.1"/>
    <property type="molecule type" value="Genomic_DNA"/>
</dbReference>
<keyword evidence="15" id="KW-1185">Reference proteome</keyword>
<dbReference type="Gene3D" id="3.90.1150.10">
    <property type="entry name" value="Aspartate Aminotransferase, domain 1"/>
    <property type="match status" value="1"/>
</dbReference>
<keyword evidence="8 12" id="KW-0663">Pyridoxal phosphate</keyword>
<evidence type="ECO:0000256" key="6">
    <source>
        <dbReference type="ARBA" id="ARBA00022679"/>
    </source>
</evidence>
<dbReference type="EC" id="2.3.1.47" evidence="5"/>
<dbReference type="AlphaFoldDB" id="B9XGK2"/>
<dbReference type="Gene3D" id="3.40.640.10">
    <property type="entry name" value="Type I PLP-dependent aspartate aminotransferase-like (Major domain)"/>
    <property type="match status" value="1"/>
</dbReference>
<keyword evidence="14" id="KW-0032">Aminotransferase</keyword>
<dbReference type="Proteomes" id="UP000003688">
    <property type="component" value="Unassembled WGS sequence"/>
</dbReference>
<dbReference type="InterPro" id="IPR015422">
    <property type="entry name" value="PyrdxlP-dep_Trfase_small"/>
</dbReference>
<evidence type="ECO:0000256" key="3">
    <source>
        <dbReference type="ARBA" id="ARBA00010008"/>
    </source>
</evidence>
<evidence type="ECO:0000256" key="8">
    <source>
        <dbReference type="ARBA" id="ARBA00022898"/>
    </source>
</evidence>
<dbReference type="RefSeq" id="WP_007414948.1">
    <property type="nucleotide sequence ID" value="NZ_ABOX02000012.1"/>
</dbReference>
<proteinExistence type="inferred from homology"/>
<dbReference type="PANTHER" id="PTHR13693:SF100">
    <property type="entry name" value="8-AMINO-7-OXONONANOATE SYNTHASE"/>
    <property type="match status" value="1"/>
</dbReference>
<gene>
    <name evidence="14" type="ORF">Cflav_PD3770</name>
</gene>
<comment type="similarity">
    <text evidence="3">Belongs to the class-II pyridoxal-phosphate-dependent aminotransferase family. BioF subfamily.</text>
</comment>
<dbReference type="InterPro" id="IPR015421">
    <property type="entry name" value="PyrdxlP-dep_Trfase_major"/>
</dbReference>
<dbReference type="STRING" id="320771.Cflav_PD3770"/>
<dbReference type="InterPro" id="IPR050087">
    <property type="entry name" value="AON_synthase_class-II"/>
</dbReference>
<evidence type="ECO:0000313" key="14">
    <source>
        <dbReference type="EMBL" id="EEF61053.1"/>
    </source>
</evidence>
<organism evidence="14 15">
    <name type="scientific">Pedosphaera parvula (strain Ellin514)</name>
    <dbReference type="NCBI Taxonomy" id="320771"/>
    <lineage>
        <taxon>Bacteria</taxon>
        <taxon>Pseudomonadati</taxon>
        <taxon>Verrucomicrobiota</taxon>
        <taxon>Pedosphaerae</taxon>
        <taxon>Pedosphaerales</taxon>
        <taxon>Pedosphaeraceae</taxon>
        <taxon>Pedosphaera</taxon>
    </lineage>
</organism>
<dbReference type="SUPFAM" id="SSF53383">
    <property type="entry name" value="PLP-dependent transferases"/>
    <property type="match status" value="1"/>
</dbReference>
<feature type="domain" description="Aminotransferase class I/classII large" evidence="13">
    <location>
        <begin position="38"/>
        <end position="360"/>
    </location>
</feature>
<dbReference type="InterPro" id="IPR015424">
    <property type="entry name" value="PyrdxlP-dep_Trfase"/>
</dbReference>
<evidence type="ECO:0000256" key="11">
    <source>
        <dbReference type="ARBA" id="ARBA00047715"/>
    </source>
</evidence>
<protein>
    <recommendedName>
        <fullName evidence="5">8-amino-7-oxononanoate synthase</fullName>
        <ecNumber evidence="5">2.3.1.47</ecNumber>
    </recommendedName>
    <alternativeName>
        <fullName evidence="9">7-keto-8-amino-pelargonic acid synthase</fullName>
    </alternativeName>
    <alternativeName>
        <fullName evidence="10">8-amino-7-ketopelargonate synthase</fullName>
    </alternativeName>
</protein>
<evidence type="ECO:0000256" key="4">
    <source>
        <dbReference type="ARBA" id="ARBA00011738"/>
    </source>
</evidence>
<evidence type="ECO:0000256" key="9">
    <source>
        <dbReference type="ARBA" id="ARBA00032610"/>
    </source>
</evidence>
<evidence type="ECO:0000256" key="7">
    <source>
        <dbReference type="ARBA" id="ARBA00022756"/>
    </source>
</evidence>
<keyword evidence="7" id="KW-0093">Biotin biosynthesis</keyword>
<dbReference type="InterPro" id="IPR004839">
    <property type="entry name" value="Aminotransferase_I/II_large"/>
</dbReference>
<name>B9XGK2_PEDPL</name>
<dbReference type="GO" id="GO:0009102">
    <property type="term" value="P:biotin biosynthetic process"/>
    <property type="evidence" value="ECO:0007669"/>
    <property type="project" value="UniProtKB-KW"/>
</dbReference>
<dbReference type="PROSITE" id="PS00599">
    <property type="entry name" value="AA_TRANSFER_CLASS_2"/>
    <property type="match status" value="1"/>
</dbReference>
<accession>B9XGK2</accession>
<dbReference type="GO" id="GO:0008710">
    <property type="term" value="F:8-amino-7-oxononanoate synthase activity"/>
    <property type="evidence" value="ECO:0007669"/>
    <property type="project" value="UniProtKB-EC"/>
</dbReference>
<dbReference type="GO" id="GO:0030170">
    <property type="term" value="F:pyridoxal phosphate binding"/>
    <property type="evidence" value="ECO:0007669"/>
    <property type="project" value="InterPro"/>
</dbReference>
<dbReference type="OrthoDB" id="9807157at2"/>
<dbReference type="Pfam" id="PF00155">
    <property type="entry name" value="Aminotran_1_2"/>
    <property type="match status" value="1"/>
</dbReference>